<name>A0A9N9ARH7_9GLOM</name>
<protein>
    <submittedName>
        <fullName evidence="1">974_t:CDS:1</fullName>
    </submittedName>
</protein>
<proteinExistence type="predicted"/>
<sequence length="274" mass="32113">MNSNNKSHEISININDINHYGRQKLLVAVAPNGKYVITYNREDHSFEGWIVSTEDLKWISLKRDPEVTVCKLPYDEILNEIKKDEKQDLRLYHTTDDNKQSVKGSKIFNDDNIENGIILFEYNSESRSAIGFVDGRISNDDFIVGWNTYLNQPSESQRNDTLAFPDVENIKTLKNKKLSIHELPSDTSEELCSTELKELEGLDQIVRYWRILDNNELALHQTMCNDFRPEFRCITIYKYDKSIKIKYFYFNDNENFNAENFESGLPMMDVEAFF</sequence>
<reference evidence="1" key="1">
    <citation type="submission" date="2021-06" db="EMBL/GenBank/DDBJ databases">
        <authorList>
            <person name="Kallberg Y."/>
            <person name="Tangrot J."/>
            <person name="Rosling A."/>
        </authorList>
    </citation>
    <scope>NUCLEOTIDE SEQUENCE</scope>
    <source>
        <strain evidence="1">UK204</strain>
    </source>
</reference>
<dbReference type="OrthoDB" id="2352140at2759"/>
<evidence type="ECO:0000313" key="2">
    <source>
        <dbReference type="Proteomes" id="UP000789570"/>
    </source>
</evidence>
<comment type="caution">
    <text evidence="1">The sequence shown here is derived from an EMBL/GenBank/DDBJ whole genome shotgun (WGS) entry which is preliminary data.</text>
</comment>
<dbReference type="EMBL" id="CAJVPQ010001216">
    <property type="protein sequence ID" value="CAG8539019.1"/>
    <property type="molecule type" value="Genomic_DNA"/>
</dbReference>
<evidence type="ECO:0000313" key="1">
    <source>
        <dbReference type="EMBL" id="CAG8539019.1"/>
    </source>
</evidence>
<gene>
    <name evidence="1" type="ORF">FCALED_LOCUS5547</name>
</gene>
<dbReference type="AlphaFoldDB" id="A0A9N9ARH7"/>
<accession>A0A9N9ARH7</accession>
<dbReference type="Proteomes" id="UP000789570">
    <property type="component" value="Unassembled WGS sequence"/>
</dbReference>
<organism evidence="1 2">
    <name type="scientific">Funneliformis caledonium</name>
    <dbReference type="NCBI Taxonomy" id="1117310"/>
    <lineage>
        <taxon>Eukaryota</taxon>
        <taxon>Fungi</taxon>
        <taxon>Fungi incertae sedis</taxon>
        <taxon>Mucoromycota</taxon>
        <taxon>Glomeromycotina</taxon>
        <taxon>Glomeromycetes</taxon>
        <taxon>Glomerales</taxon>
        <taxon>Glomeraceae</taxon>
        <taxon>Funneliformis</taxon>
    </lineage>
</organism>
<keyword evidence="2" id="KW-1185">Reference proteome</keyword>